<dbReference type="EMBL" id="LAZR01001418">
    <property type="protein sequence ID" value="KKN44953.1"/>
    <property type="molecule type" value="Genomic_DNA"/>
</dbReference>
<evidence type="ECO:0000313" key="1">
    <source>
        <dbReference type="EMBL" id="KKN44953.1"/>
    </source>
</evidence>
<reference evidence="1" key="1">
    <citation type="journal article" date="2015" name="Nature">
        <title>Complex archaea that bridge the gap between prokaryotes and eukaryotes.</title>
        <authorList>
            <person name="Spang A."/>
            <person name="Saw J.H."/>
            <person name="Jorgensen S.L."/>
            <person name="Zaremba-Niedzwiedzka K."/>
            <person name="Martijn J."/>
            <person name="Lind A.E."/>
            <person name="van Eijk R."/>
            <person name="Schleper C."/>
            <person name="Guy L."/>
            <person name="Ettema T.J."/>
        </authorList>
    </citation>
    <scope>NUCLEOTIDE SEQUENCE</scope>
</reference>
<accession>A0A0F9TUB2</accession>
<proteinExistence type="predicted"/>
<gene>
    <name evidence="1" type="ORF">LCGC14_0687740</name>
</gene>
<sequence>MDKVLDKIERWKLLADILIKQNKKAFIKNINGDIHFCDIVLNDVDCIMILNFGPEQRAGVEEKIYWVQVEEFDEFKENNKNGGGK</sequence>
<comment type="caution">
    <text evidence="1">The sequence shown here is derived from an EMBL/GenBank/DDBJ whole genome shotgun (WGS) entry which is preliminary data.</text>
</comment>
<organism evidence="1">
    <name type="scientific">marine sediment metagenome</name>
    <dbReference type="NCBI Taxonomy" id="412755"/>
    <lineage>
        <taxon>unclassified sequences</taxon>
        <taxon>metagenomes</taxon>
        <taxon>ecological metagenomes</taxon>
    </lineage>
</organism>
<dbReference type="AlphaFoldDB" id="A0A0F9TUB2"/>
<name>A0A0F9TUB2_9ZZZZ</name>
<protein>
    <submittedName>
        <fullName evidence="1">Uncharacterized protein</fullName>
    </submittedName>
</protein>